<accession>A0A7Y6BWG2</accession>
<reference evidence="3 4" key="1">
    <citation type="submission" date="2020-05" db="EMBL/GenBank/DDBJ databases">
        <title>Genome Sequencing of Type Strains.</title>
        <authorList>
            <person name="Lemaire J.F."/>
            <person name="Inderbitzin P."/>
            <person name="Gregorio O.A."/>
            <person name="Collins S.B."/>
            <person name="Wespe N."/>
            <person name="Knight-Connoni V."/>
        </authorList>
    </citation>
    <scope>NUCLEOTIDE SEQUENCE [LARGE SCALE GENOMIC DNA]</scope>
    <source>
        <strain evidence="3 4">LMG 21957</strain>
    </source>
</reference>
<proteinExistence type="predicted"/>
<comment type="caution">
    <text evidence="3">The sequence shown here is derived from an EMBL/GenBank/DDBJ whole genome shotgun (WGS) entry which is preliminary data.</text>
</comment>
<dbReference type="PANTHER" id="PTHR30336:SF20">
    <property type="entry name" value="DUF218 DOMAIN-CONTAINING PROTEIN"/>
    <property type="match status" value="1"/>
</dbReference>
<dbReference type="Pfam" id="PF02698">
    <property type="entry name" value="DUF218"/>
    <property type="match status" value="1"/>
</dbReference>
<dbReference type="InterPro" id="IPR014729">
    <property type="entry name" value="Rossmann-like_a/b/a_fold"/>
</dbReference>
<gene>
    <name evidence="3" type="ORF">HP552_13565</name>
</gene>
<organism evidence="3 4">
    <name type="scientific">Paenibacillus xylanilyticus</name>
    <dbReference type="NCBI Taxonomy" id="248903"/>
    <lineage>
        <taxon>Bacteria</taxon>
        <taxon>Bacillati</taxon>
        <taxon>Bacillota</taxon>
        <taxon>Bacilli</taxon>
        <taxon>Bacillales</taxon>
        <taxon>Paenibacillaceae</taxon>
        <taxon>Paenibacillus</taxon>
    </lineage>
</organism>
<dbReference type="Proteomes" id="UP000526125">
    <property type="component" value="Unassembled WGS sequence"/>
</dbReference>
<dbReference type="PANTHER" id="PTHR30336">
    <property type="entry name" value="INNER MEMBRANE PROTEIN, PROBABLE PERMEASE"/>
    <property type="match status" value="1"/>
</dbReference>
<feature type="domain" description="DUF218" evidence="2">
    <location>
        <begin position="65"/>
        <end position="209"/>
    </location>
</feature>
<keyword evidence="4" id="KW-1185">Reference proteome</keyword>
<evidence type="ECO:0000256" key="1">
    <source>
        <dbReference type="SAM" id="Phobius"/>
    </source>
</evidence>
<evidence type="ECO:0000313" key="3">
    <source>
        <dbReference type="EMBL" id="NUU76257.1"/>
    </source>
</evidence>
<sequence>MLEAWKRRISVIESKVPERNLKRRGKRRWIVISITTLMLLGIVWVMITAWLISAYTTEQSSRRSDAAIILGAAVDGDDPSPVFRERIEHAVGLYRQGTIHNLIFTGGSGRTGERTEAEVGRDYAVEHGVDPADILIETQSRITEENLVNSIKIGKKAGYHTYTIVSDPLHMKRAMKLASGLGMDAVPSPTQTSAYQTWRSQFPFLARETVLYMGYTVKGWMDNPQQP</sequence>
<dbReference type="InterPro" id="IPR051599">
    <property type="entry name" value="Cell_Envelope_Assoc"/>
</dbReference>
<keyword evidence="1" id="KW-0472">Membrane</keyword>
<protein>
    <submittedName>
        <fullName evidence="3">YdcF family protein</fullName>
    </submittedName>
</protein>
<name>A0A7Y6BWG2_9BACL</name>
<evidence type="ECO:0000259" key="2">
    <source>
        <dbReference type="Pfam" id="PF02698"/>
    </source>
</evidence>
<dbReference type="CDD" id="cd06259">
    <property type="entry name" value="YdcF-like"/>
    <property type="match status" value="1"/>
</dbReference>
<keyword evidence="1" id="KW-1133">Transmembrane helix</keyword>
<dbReference type="Gene3D" id="3.40.50.620">
    <property type="entry name" value="HUPs"/>
    <property type="match status" value="1"/>
</dbReference>
<dbReference type="InterPro" id="IPR003848">
    <property type="entry name" value="DUF218"/>
</dbReference>
<dbReference type="AlphaFoldDB" id="A0A7Y6BWG2"/>
<feature type="transmembrane region" description="Helical" evidence="1">
    <location>
        <begin position="29"/>
        <end position="52"/>
    </location>
</feature>
<evidence type="ECO:0000313" key="4">
    <source>
        <dbReference type="Proteomes" id="UP000526125"/>
    </source>
</evidence>
<keyword evidence="1" id="KW-0812">Transmembrane</keyword>
<dbReference type="EMBL" id="JABMCB010000179">
    <property type="protein sequence ID" value="NUU76257.1"/>
    <property type="molecule type" value="Genomic_DNA"/>
</dbReference>
<dbReference type="GO" id="GO:0005886">
    <property type="term" value="C:plasma membrane"/>
    <property type="evidence" value="ECO:0007669"/>
    <property type="project" value="TreeGrafter"/>
</dbReference>